<sequence>MNRRFRHKNKKKFWLAFPIIIGLIFLLVWLVQWLWNLLLPEILGVKAITYWQAFGIMLLSKILFGGFRFKGGGGGRNFKEKMRRRMDEFSDEDKERFREEWQKRFGDRCRFKS</sequence>
<protein>
    <recommendedName>
        <fullName evidence="4">DUF1682 domain-containing protein</fullName>
    </recommendedName>
</protein>
<feature type="transmembrane region" description="Helical" evidence="1">
    <location>
        <begin position="47"/>
        <end position="69"/>
    </location>
</feature>
<evidence type="ECO:0000313" key="2">
    <source>
        <dbReference type="EMBL" id="OOH93045.1"/>
    </source>
</evidence>
<keyword evidence="3" id="KW-1185">Reference proteome</keyword>
<dbReference type="Proteomes" id="UP000188947">
    <property type="component" value="Unassembled WGS sequence"/>
</dbReference>
<name>A0A1V3TVM7_ELIME</name>
<dbReference type="KEGG" id="emg:BBD33_04490"/>
<evidence type="ECO:0008006" key="4">
    <source>
        <dbReference type="Google" id="ProtNLM"/>
    </source>
</evidence>
<dbReference type="RefSeq" id="WP_016169931.1">
    <property type="nucleotide sequence ID" value="NZ_CP014338.1"/>
</dbReference>
<evidence type="ECO:0000256" key="1">
    <source>
        <dbReference type="SAM" id="Phobius"/>
    </source>
</evidence>
<dbReference type="STRING" id="238.BBD35_06320"/>
<comment type="caution">
    <text evidence="2">The sequence shown here is derived from an EMBL/GenBank/DDBJ whole genome shotgun (WGS) entry which is preliminary data.</text>
</comment>
<feature type="transmembrane region" description="Helical" evidence="1">
    <location>
        <begin position="12"/>
        <end position="35"/>
    </location>
</feature>
<evidence type="ECO:0000313" key="3">
    <source>
        <dbReference type="Proteomes" id="UP000188947"/>
    </source>
</evidence>
<gene>
    <name evidence="2" type="ORF">BMF97_16315</name>
</gene>
<dbReference type="EMBL" id="MPOG01000019">
    <property type="protein sequence ID" value="OOH93045.1"/>
    <property type="molecule type" value="Genomic_DNA"/>
</dbReference>
<keyword evidence="1" id="KW-0472">Membrane</keyword>
<dbReference type="OrthoDB" id="1099872at2"/>
<dbReference type="eggNOG" id="ENOG50330EP">
    <property type="taxonomic scope" value="Bacteria"/>
</dbReference>
<reference evidence="2 3" key="1">
    <citation type="submission" date="2016-11" db="EMBL/GenBank/DDBJ databases">
        <title>Genome sequence and comparative genomic analysis of clinical strain Elizabethkingia meningoseptica 61421 PRCM.</title>
        <authorList>
            <person name="Wang M."/>
            <person name="Hu S."/>
            <person name="Cao L."/>
            <person name="Jiang T."/>
            <person name="Zhou Y."/>
            <person name="Ming D."/>
        </authorList>
    </citation>
    <scope>NUCLEOTIDE SEQUENCE [LARGE SCALE GENOMIC DNA]</scope>
    <source>
        <strain evidence="2 3">61421 PRCM</strain>
    </source>
</reference>
<dbReference type="GeneID" id="48543741"/>
<keyword evidence="1" id="KW-0812">Transmembrane</keyword>
<accession>A0A1V3TVM7</accession>
<keyword evidence="1" id="KW-1133">Transmembrane helix</keyword>
<dbReference type="AlphaFoldDB" id="A0A1V3TVM7"/>
<organism evidence="2 3">
    <name type="scientific">Elizabethkingia meningoseptica</name>
    <name type="common">Chryseobacterium meningosepticum</name>
    <dbReference type="NCBI Taxonomy" id="238"/>
    <lineage>
        <taxon>Bacteria</taxon>
        <taxon>Pseudomonadati</taxon>
        <taxon>Bacteroidota</taxon>
        <taxon>Flavobacteriia</taxon>
        <taxon>Flavobacteriales</taxon>
        <taxon>Weeksellaceae</taxon>
        <taxon>Elizabethkingia</taxon>
    </lineage>
</organism>
<proteinExistence type="predicted"/>